<proteinExistence type="predicted"/>
<accession>L8JLL1</accession>
<keyword evidence="2" id="KW-1185">Reference proteome</keyword>
<dbReference type="Gene3D" id="3.30.559.10">
    <property type="entry name" value="Chloramphenicol acetyltransferase-like domain"/>
    <property type="match status" value="1"/>
</dbReference>
<sequence length="75" mass="8615">MLKPTSTLQKYIWIDQKFVPASAKYNIGGFVEIKGDVDITLFREAVVRTLMGSTYYLPEQQEKFALQVWGLQVNT</sequence>
<gene>
    <name evidence="1" type="ORF">C900_04658</name>
</gene>
<dbReference type="Proteomes" id="UP000011135">
    <property type="component" value="Unassembled WGS sequence"/>
</dbReference>
<protein>
    <submittedName>
        <fullName evidence="1">Uncharacterized protein</fullName>
    </submittedName>
</protein>
<dbReference type="SUPFAM" id="SSF52777">
    <property type="entry name" value="CoA-dependent acyltransferases"/>
    <property type="match status" value="1"/>
</dbReference>
<name>L8JLL1_9BACT</name>
<reference evidence="1 2" key="1">
    <citation type="submission" date="2012-12" db="EMBL/GenBank/DDBJ databases">
        <title>Genome assembly of Fulvivirga imtechensis AK7.</title>
        <authorList>
            <person name="Nupur N."/>
            <person name="Khatri I."/>
            <person name="Kumar R."/>
            <person name="Subramanian S."/>
            <person name="Pinnaka A."/>
        </authorList>
    </citation>
    <scope>NUCLEOTIDE SEQUENCE [LARGE SCALE GENOMIC DNA]</scope>
    <source>
        <strain evidence="1 2">AK7</strain>
    </source>
</reference>
<evidence type="ECO:0000313" key="2">
    <source>
        <dbReference type="Proteomes" id="UP000011135"/>
    </source>
</evidence>
<dbReference type="InterPro" id="IPR023213">
    <property type="entry name" value="CAT-like_dom_sf"/>
</dbReference>
<evidence type="ECO:0000313" key="1">
    <source>
        <dbReference type="EMBL" id="ELR69811.1"/>
    </source>
</evidence>
<dbReference type="AlphaFoldDB" id="L8JLL1"/>
<dbReference type="RefSeq" id="WP_009581847.1">
    <property type="nucleotide sequence ID" value="NZ_AMZN01000068.1"/>
</dbReference>
<comment type="caution">
    <text evidence="1">The sequence shown here is derived from an EMBL/GenBank/DDBJ whole genome shotgun (WGS) entry which is preliminary data.</text>
</comment>
<organism evidence="1 2">
    <name type="scientific">Fulvivirga imtechensis AK7</name>
    <dbReference type="NCBI Taxonomy" id="1237149"/>
    <lineage>
        <taxon>Bacteria</taxon>
        <taxon>Pseudomonadati</taxon>
        <taxon>Bacteroidota</taxon>
        <taxon>Cytophagia</taxon>
        <taxon>Cytophagales</taxon>
        <taxon>Fulvivirgaceae</taxon>
        <taxon>Fulvivirga</taxon>
    </lineage>
</organism>
<dbReference type="EMBL" id="AMZN01000068">
    <property type="protein sequence ID" value="ELR69811.1"/>
    <property type="molecule type" value="Genomic_DNA"/>
</dbReference>
<dbReference type="STRING" id="1237149.C900_04658"/>